<keyword evidence="1" id="KW-1133">Transmembrane helix</keyword>
<keyword evidence="1" id="KW-0472">Membrane</keyword>
<protein>
    <submittedName>
        <fullName evidence="2">Putative membrane protein</fullName>
    </submittedName>
</protein>
<feature type="transmembrane region" description="Helical" evidence="1">
    <location>
        <begin position="54"/>
        <end position="74"/>
    </location>
</feature>
<reference evidence="2 3" key="1">
    <citation type="submission" date="2020-07" db="EMBL/GenBank/DDBJ databases">
        <title>Exploring microbial biodiversity for novel pathways involved in the catabolism of aromatic compounds derived from lignin.</title>
        <authorList>
            <person name="Elkins J."/>
        </authorList>
    </citation>
    <scope>NUCLEOTIDE SEQUENCE [LARGE SCALE GENOMIC DNA]</scope>
    <source>
        <strain evidence="2 3">H2C3B</strain>
    </source>
</reference>
<sequence>MRAETRFVFFPGNNAPSLVRAAAAVYWVVFLVFSVRIVVGVGVPPFSTPPEVEAALTVFGLLSAITIFYAFTIMRLSAGKFWARNVALFLTAFIIMTNVYHLFSDGLSSEKNNIVGLLIIVAETVAGLFLLTSESTTWFKSMAR</sequence>
<feature type="transmembrane region" description="Helical" evidence="1">
    <location>
        <begin position="86"/>
        <end position="103"/>
    </location>
</feature>
<dbReference type="EMBL" id="JACCAU010000001">
    <property type="protein sequence ID" value="NYH14428.1"/>
    <property type="molecule type" value="Genomic_DNA"/>
</dbReference>
<evidence type="ECO:0000313" key="3">
    <source>
        <dbReference type="Proteomes" id="UP000572540"/>
    </source>
</evidence>
<evidence type="ECO:0000256" key="1">
    <source>
        <dbReference type="SAM" id="Phobius"/>
    </source>
</evidence>
<dbReference type="RefSeq" id="WP_179709750.1">
    <property type="nucleotide sequence ID" value="NZ_JACCAU010000001.1"/>
</dbReference>
<dbReference type="AlphaFoldDB" id="A0A7Y9W646"/>
<proteinExistence type="predicted"/>
<dbReference type="Proteomes" id="UP000572540">
    <property type="component" value="Unassembled WGS sequence"/>
</dbReference>
<evidence type="ECO:0000313" key="2">
    <source>
        <dbReference type="EMBL" id="NYH14428.1"/>
    </source>
</evidence>
<feature type="transmembrane region" description="Helical" evidence="1">
    <location>
        <begin position="21"/>
        <end position="42"/>
    </location>
</feature>
<accession>A0A7Y9W646</accession>
<keyword evidence="1" id="KW-0812">Transmembrane</keyword>
<organism evidence="2 3">
    <name type="scientific">Paraburkholderia bryophila</name>
    <dbReference type="NCBI Taxonomy" id="420952"/>
    <lineage>
        <taxon>Bacteria</taxon>
        <taxon>Pseudomonadati</taxon>
        <taxon>Pseudomonadota</taxon>
        <taxon>Betaproteobacteria</taxon>
        <taxon>Burkholderiales</taxon>
        <taxon>Burkholderiaceae</taxon>
        <taxon>Paraburkholderia</taxon>
    </lineage>
</organism>
<comment type="caution">
    <text evidence="2">The sequence shown here is derived from an EMBL/GenBank/DDBJ whole genome shotgun (WGS) entry which is preliminary data.</text>
</comment>
<gene>
    <name evidence="2" type="ORF">GGD41_001656</name>
</gene>
<name>A0A7Y9W646_9BURK</name>
<feature type="transmembrane region" description="Helical" evidence="1">
    <location>
        <begin position="115"/>
        <end position="132"/>
    </location>
</feature>